<keyword evidence="1" id="KW-1133">Transmembrane helix</keyword>
<evidence type="ECO:0000256" key="1">
    <source>
        <dbReference type="SAM" id="Phobius"/>
    </source>
</evidence>
<name>A0ABS5IFM8_9PROT</name>
<feature type="transmembrane region" description="Helical" evidence="1">
    <location>
        <begin position="65"/>
        <end position="83"/>
    </location>
</feature>
<sequence>MAALMVAAIPLPYGAYTIIRAIVFVVSIIIVVHERKAAGRMYAWSYGFLLMAILFNPILPVHLGRGFWFVIDVGAAMVFFAHYRRRCAAATEGRS</sequence>
<keyword evidence="3" id="KW-1185">Reference proteome</keyword>
<dbReference type="EMBL" id="JAGTUF010000017">
    <property type="protein sequence ID" value="MBR9973066.1"/>
    <property type="molecule type" value="Genomic_DNA"/>
</dbReference>
<evidence type="ECO:0000313" key="2">
    <source>
        <dbReference type="EMBL" id="MBR9973066.1"/>
    </source>
</evidence>
<feature type="transmembrane region" description="Helical" evidence="1">
    <location>
        <begin position="41"/>
        <end position="59"/>
    </location>
</feature>
<keyword evidence="1" id="KW-0812">Transmembrane</keyword>
<reference evidence="2 3" key="1">
    <citation type="submission" date="2021-04" db="EMBL/GenBank/DDBJ databases">
        <title>Magnetospirillum sulfuroxidans sp. nov., a facultative chemolithoautotrophic sulfur-oxidizing alphaproteobacterium isolated from freshwater sediment and proposals for Paramagetospirillum gen. nov., and Magnetospirillaceae fam. nov.</title>
        <authorList>
            <person name="Koziaeva V."/>
            <person name="Geelhoed J.S."/>
            <person name="Sorokin D.Y."/>
            <person name="Grouzdev D.S."/>
        </authorList>
    </citation>
    <scope>NUCLEOTIDE SEQUENCE [LARGE SCALE GENOMIC DNA]</scope>
    <source>
        <strain evidence="2 3">J10</strain>
    </source>
</reference>
<feature type="transmembrane region" description="Helical" evidence="1">
    <location>
        <begin position="13"/>
        <end position="32"/>
    </location>
</feature>
<keyword evidence="1" id="KW-0472">Membrane</keyword>
<dbReference type="InterPro" id="IPR046548">
    <property type="entry name" value="DUF6804"/>
</dbReference>
<accession>A0ABS5IFM8</accession>
<dbReference type="RefSeq" id="WP_211550451.1">
    <property type="nucleotide sequence ID" value="NZ_JAGTUF010000017.1"/>
</dbReference>
<protein>
    <submittedName>
        <fullName evidence="2">Uncharacterized protein</fullName>
    </submittedName>
</protein>
<dbReference type="Proteomes" id="UP000680714">
    <property type="component" value="Unassembled WGS sequence"/>
</dbReference>
<evidence type="ECO:0000313" key="3">
    <source>
        <dbReference type="Proteomes" id="UP000680714"/>
    </source>
</evidence>
<gene>
    <name evidence="2" type="ORF">KEC16_15180</name>
</gene>
<proteinExistence type="predicted"/>
<comment type="caution">
    <text evidence="2">The sequence shown here is derived from an EMBL/GenBank/DDBJ whole genome shotgun (WGS) entry which is preliminary data.</text>
</comment>
<dbReference type="Pfam" id="PF20619">
    <property type="entry name" value="DUF6804"/>
    <property type="match status" value="1"/>
</dbReference>
<organism evidence="2 3">
    <name type="scientific">Magnetospirillum sulfuroxidans</name>
    <dbReference type="NCBI Taxonomy" id="611300"/>
    <lineage>
        <taxon>Bacteria</taxon>
        <taxon>Pseudomonadati</taxon>
        <taxon>Pseudomonadota</taxon>
        <taxon>Alphaproteobacteria</taxon>
        <taxon>Rhodospirillales</taxon>
        <taxon>Rhodospirillaceae</taxon>
        <taxon>Magnetospirillum</taxon>
    </lineage>
</organism>